<reference evidence="1" key="2">
    <citation type="journal article" date="2015" name="Data Brief">
        <title>Shoot transcriptome of the giant reed, Arundo donax.</title>
        <authorList>
            <person name="Barrero R.A."/>
            <person name="Guerrero F.D."/>
            <person name="Moolhuijzen P."/>
            <person name="Goolsby J.A."/>
            <person name="Tidwell J."/>
            <person name="Bellgard S.E."/>
            <person name="Bellgard M.I."/>
        </authorList>
    </citation>
    <scope>NUCLEOTIDE SEQUENCE</scope>
    <source>
        <tissue evidence="1">Shoot tissue taken approximately 20 cm above the soil surface</tissue>
    </source>
</reference>
<evidence type="ECO:0000313" key="1">
    <source>
        <dbReference type="EMBL" id="JAD49810.1"/>
    </source>
</evidence>
<proteinExistence type="predicted"/>
<organism evidence="1">
    <name type="scientific">Arundo donax</name>
    <name type="common">Giant reed</name>
    <name type="synonym">Donax arundinaceus</name>
    <dbReference type="NCBI Taxonomy" id="35708"/>
    <lineage>
        <taxon>Eukaryota</taxon>
        <taxon>Viridiplantae</taxon>
        <taxon>Streptophyta</taxon>
        <taxon>Embryophyta</taxon>
        <taxon>Tracheophyta</taxon>
        <taxon>Spermatophyta</taxon>
        <taxon>Magnoliopsida</taxon>
        <taxon>Liliopsida</taxon>
        <taxon>Poales</taxon>
        <taxon>Poaceae</taxon>
        <taxon>PACMAD clade</taxon>
        <taxon>Arundinoideae</taxon>
        <taxon>Arundineae</taxon>
        <taxon>Arundo</taxon>
    </lineage>
</organism>
<accession>A0A0A9ALJ0</accession>
<protein>
    <submittedName>
        <fullName evidence="1">Uncharacterized protein</fullName>
    </submittedName>
</protein>
<dbReference type="AlphaFoldDB" id="A0A0A9ALJ0"/>
<dbReference type="EMBL" id="GBRH01248085">
    <property type="protein sequence ID" value="JAD49810.1"/>
    <property type="molecule type" value="Transcribed_RNA"/>
</dbReference>
<reference evidence="1" key="1">
    <citation type="submission" date="2014-09" db="EMBL/GenBank/DDBJ databases">
        <authorList>
            <person name="Magalhaes I.L.F."/>
            <person name="Oliveira U."/>
            <person name="Santos F.R."/>
            <person name="Vidigal T.H.D.A."/>
            <person name="Brescovit A.D."/>
            <person name="Santos A.J."/>
        </authorList>
    </citation>
    <scope>NUCLEOTIDE SEQUENCE</scope>
    <source>
        <tissue evidence="1">Shoot tissue taken approximately 20 cm above the soil surface</tissue>
    </source>
</reference>
<name>A0A0A9ALJ0_ARUDO</name>
<sequence>MVNIFSEMLHIKPSVECTTDTFKSI</sequence>